<feature type="domain" description="RING-type" evidence="5">
    <location>
        <begin position="45"/>
        <end position="85"/>
    </location>
</feature>
<dbReference type="SMART" id="SM00184">
    <property type="entry name" value="RING"/>
    <property type="match status" value="1"/>
</dbReference>
<dbReference type="VEuPathDB" id="VectorBase:MDOA009714"/>
<evidence type="ECO:0000256" key="2">
    <source>
        <dbReference type="ARBA" id="ARBA00022833"/>
    </source>
</evidence>
<name>A0A1I8MYF8_MUSDO</name>
<dbReference type="AlphaFoldDB" id="A0A1I8MYF8"/>
<evidence type="ECO:0000256" key="3">
    <source>
        <dbReference type="PROSITE-ProRule" id="PRU00175"/>
    </source>
</evidence>
<organism evidence="6">
    <name type="scientific">Musca domestica</name>
    <name type="common">House fly</name>
    <dbReference type="NCBI Taxonomy" id="7370"/>
    <lineage>
        <taxon>Eukaryota</taxon>
        <taxon>Metazoa</taxon>
        <taxon>Ecdysozoa</taxon>
        <taxon>Arthropoda</taxon>
        <taxon>Hexapoda</taxon>
        <taxon>Insecta</taxon>
        <taxon>Pterygota</taxon>
        <taxon>Neoptera</taxon>
        <taxon>Endopterygota</taxon>
        <taxon>Diptera</taxon>
        <taxon>Brachycera</taxon>
        <taxon>Muscomorpha</taxon>
        <taxon>Muscoidea</taxon>
        <taxon>Muscidae</taxon>
        <taxon>Musca</taxon>
    </lineage>
</organism>
<accession>A0A1I8MYF8</accession>
<keyword evidence="4" id="KW-0812">Transmembrane</keyword>
<keyword evidence="4" id="KW-0472">Membrane</keyword>
<dbReference type="InterPro" id="IPR013083">
    <property type="entry name" value="Znf_RING/FYVE/PHD"/>
</dbReference>
<dbReference type="GO" id="GO:0008270">
    <property type="term" value="F:zinc ion binding"/>
    <property type="evidence" value="ECO:0007669"/>
    <property type="project" value="UniProtKB-KW"/>
</dbReference>
<evidence type="ECO:0000256" key="1">
    <source>
        <dbReference type="ARBA" id="ARBA00022771"/>
    </source>
</evidence>
<dbReference type="PROSITE" id="PS50089">
    <property type="entry name" value="ZF_RING_2"/>
    <property type="match status" value="1"/>
</dbReference>
<reference evidence="6" key="1">
    <citation type="submission" date="2020-05" db="UniProtKB">
        <authorList>
            <consortium name="EnsemblMetazoa"/>
        </authorList>
    </citation>
    <scope>IDENTIFICATION</scope>
    <source>
        <strain evidence="6">Aabys</strain>
    </source>
</reference>
<dbReference type="Pfam" id="PF13639">
    <property type="entry name" value="zf-RING_2"/>
    <property type="match status" value="1"/>
</dbReference>
<dbReference type="EnsemblMetazoa" id="MDOA009714-RA">
    <property type="protein sequence ID" value="MDOA009714-PA"/>
    <property type="gene ID" value="MDOA009714"/>
</dbReference>
<evidence type="ECO:0000259" key="5">
    <source>
        <dbReference type="PROSITE" id="PS50089"/>
    </source>
</evidence>
<sequence length="88" mass="10164">MAVWHWLLGIGLTAIVAIVTQYRALPSTNSYSRKNEQFVDPDNICPICFEVMESRDMNYLPCMHALHDHCLTRLKTHSKKCPKCRAPF</sequence>
<protein>
    <recommendedName>
        <fullName evidence="5">RING-type domain-containing protein</fullName>
    </recommendedName>
</protein>
<keyword evidence="1 3" id="KW-0479">Metal-binding</keyword>
<gene>
    <name evidence="6" type="primary">101889426</name>
</gene>
<keyword evidence="2" id="KW-0862">Zinc</keyword>
<keyword evidence="1 3" id="KW-0863">Zinc-finger</keyword>
<keyword evidence="4" id="KW-1133">Transmembrane helix</keyword>
<evidence type="ECO:0000256" key="4">
    <source>
        <dbReference type="SAM" id="Phobius"/>
    </source>
</evidence>
<proteinExistence type="predicted"/>
<evidence type="ECO:0000313" key="6">
    <source>
        <dbReference type="EnsemblMetazoa" id="MDOA009714-PA"/>
    </source>
</evidence>
<dbReference type="SUPFAM" id="SSF57850">
    <property type="entry name" value="RING/U-box"/>
    <property type="match status" value="1"/>
</dbReference>
<dbReference type="InterPro" id="IPR001841">
    <property type="entry name" value="Znf_RING"/>
</dbReference>
<dbReference type="Gene3D" id="3.30.40.10">
    <property type="entry name" value="Zinc/RING finger domain, C3HC4 (zinc finger)"/>
    <property type="match status" value="1"/>
</dbReference>
<feature type="transmembrane region" description="Helical" evidence="4">
    <location>
        <begin position="6"/>
        <end position="25"/>
    </location>
</feature>